<gene>
    <name evidence="2" type="ORF">ISN74_19380</name>
</gene>
<name>A0ABX7GUI2_9GAMM</name>
<evidence type="ECO:0000313" key="2">
    <source>
        <dbReference type="EMBL" id="QRN53544.1"/>
    </source>
</evidence>
<sequence>MKSNKPSLYKGAEEALVYTTQTRFHEDGDMTPRRIRTHDEEMARELMAIEKTMHRLTSTQRPLFHWPIKIDHHSQRLCRGRLANHFLHILRPNLASIRQTFPYHQFHPLVALFEDHMEANAFSAQFSPTCKEDVDRLNACVSAIRQAARSQRFRFSRDKHHKLIRSNTVGLLELIDRLFAAHSQLLVVRMDISYLRHPVEAWRSFPVMMEEALAHRREIIHYLRRKCPFKPVGYAWKLEFTEHTGWHTHLLLFYDANHHQQDFVIADHIGKHWNRVITGGNGRYYICNYESYLHRGVGKIHYSDTAKLWALRTLVAPYLTKADYYARMVLSVAGSAEAEDRALVRKSRTFGRSELPDAPVKKLGRPRALPSARVADYLPSKPRMIAKLRKKVPTKRCPISHEGTYFGPLNTRRLPASLAGSSLLVTPLQNSLFGSLITSDDDSWTR</sequence>
<dbReference type="EMBL" id="CP064030">
    <property type="protein sequence ID" value="QRN53544.1"/>
    <property type="molecule type" value="Genomic_DNA"/>
</dbReference>
<accession>A0ABX7GUI2</accession>
<protein>
    <submittedName>
        <fullName evidence="2">Inovirus-type Gp2 protein</fullName>
    </submittedName>
</protein>
<proteinExistence type="predicted"/>
<reference evidence="2 3" key="1">
    <citation type="submission" date="2020-10" db="EMBL/GenBank/DDBJ databases">
        <title>Phylogeny of dyella-like bacteria.</title>
        <authorList>
            <person name="Fu J."/>
        </authorList>
    </citation>
    <scope>NUCLEOTIDE SEQUENCE [LARGE SCALE GENOMIC DNA]</scope>
    <source>
        <strain evidence="2 3">DHOB09</strain>
    </source>
</reference>
<dbReference type="RefSeq" id="WP_188795533.1">
    <property type="nucleotide sequence ID" value="NZ_BMIZ01000001.1"/>
</dbReference>
<keyword evidence="3" id="KW-1185">Reference proteome</keyword>
<organism evidence="2 3">
    <name type="scientific">Dyella caseinilytica</name>
    <dbReference type="NCBI Taxonomy" id="1849581"/>
    <lineage>
        <taxon>Bacteria</taxon>
        <taxon>Pseudomonadati</taxon>
        <taxon>Pseudomonadota</taxon>
        <taxon>Gammaproteobacteria</taxon>
        <taxon>Lysobacterales</taxon>
        <taxon>Rhodanobacteraceae</taxon>
        <taxon>Dyella</taxon>
    </lineage>
</organism>
<dbReference type="Proteomes" id="UP000663181">
    <property type="component" value="Chromosome"/>
</dbReference>
<feature type="domain" description="YagK/YfjJ C-terminal" evidence="1">
    <location>
        <begin position="181"/>
        <end position="277"/>
    </location>
</feature>
<dbReference type="Pfam" id="PF11726">
    <property type="entry name" value="YagK_YfjJ_C"/>
    <property type="match status" value="1"/>
</dbReference>
<evidence type="ECO:0000313" key="3">
    <source>
        <dbReference type="Proteomes" id="UP000663181"/>
    </source>
</evidence>
<dbReference type="InterPro" id="IPR057271">
    <property type="entry name" value="YagK_YfjJ_C"/>
</dbReference>
<evidence type="ECO:0000259" key="1">
    <source>
        <dbReference type="Pfam" id="PF11726"/>
    </source>
</evidence>